<dbReference type="InterPro" id="IPR045155">
    <property type="entry name" value="Beta-lactam_cat"/>
</dbReference>
<dbReference type="PANTHER" id="PTHR35333">
    <property type="entry name" value="BETA-LACTAMASE"/>
    <property type="match status" value="1"/>
</dbReference>
<evidence type="ECO:0000259" key="5">
    <source>
        <dbReference type="Pfam" id="PF13354"/>
    </source>
</evidence>
<dbReference type="PANTHER" id="PTHR35333:SF3">
    <property type="entry name" value="BETA-LACTAMASE-TYPE TRANSPEPTIDASE FOLD CONTAINING PROTEIN"/>
    <property type="match status" value="1"/>
</dbReference>
<name>A0A2U2BNW9_ALCFA</name>
<feature type="chain" id="PRO_5015501006" description="beta-lactamase" evidence="4">
    <location>
        <begin position="23"/>
        <end position="291"/>
    </location>
</feature>
<proteinExistence type="inferred from homology"/>
<evidence type="ECO:0000313" key="7">
    <source>
        <dbReference type="Proteomes" id="UP000245216"/>
    </source>
</evidence>
<feature type="signal peptide" evidence="4">
    <location>
        <begin position="1"/>
        <end position="22"/>
    </location>
</feature>
<dbReference type="STRING" id="511.UZ73_02115"/>
<keyword evidence="6" id="KW-0378">Hydrolase</keyword>
<reference evidence="6 7" key="1">
    <citation type="submission" date="2018-05" db="EMBL/GenBank/DDBJ databases">
        <title>Genome Sequence of an Efficient Indole-Degrading Bacterium, Alcaligenes sp.YBY.</title>
        <authorList>
            <person name="Yang B."/>
        </authorList>
    </citation>
    <scope>NUCLEOTIDE SEQUENCE [LARGE SCALE GENOMIC DNA]</scope>
    <source>
        <strain evidence="6 7">YBY</strain>
    </source>
</reference>
<dbReference type="Pfam" id="PF13354">
    <property type="entry name" value="Beta-lactamase2"/>
    <property type="match status" value="1"/>
</dbReference>
<dbReference type="Proteomes" id="UP000245216">
    <property type="component" value="Unassembled WGS sequence"/>
</dbReference>
<dbReference type="InterPro" id="IPR000871">
    <property type="entry name" value="Beta-lactam_class-A"/>
</dbReference>
<evidence type="ECO:0000256" key="3">
    <source>
        <dbReference type="ARBA" id="ARBA00012865"/>
    </source>
</evidence>
<reference evidence="6 7" key="2">
    <citation type="submission" date="2018-05" db="EMBL/GenBank/DDBJ databases">
        <authorList>
            <person name="Lanie J.A."/>
            <person name="Ng W.-L."/>
            <person name="Kazmierczak K.M."/>
            <person name="Andrzejewski T.M."/>
            <person name="Davidsen T.M."/>
            <person name="Wayne K.J."/>
            <person name="Tettelin H."/>
            <person name="Glass J.I."/>
            <person name="Rusch D."/>
            <person name="Podicherti R."/>
            <person name="Tsui H.-C.T."/>
            <person name="Winkler M.E."/>
        </authorList>
    </citation>
    <scope>NUCLEOTIDE SEQUENCE [LARGE SCALE GENOMIC DNA]</scope>
    <source>
        <strain evidence="6 7">YBY</strain>
    </source>
</reference>
<evidence type="ECO:0000313" key="6">
    <source>
        <dbReference type="EMBL" id="PWE15711.1"/>
    </source>
</evidence>
<accession>A0A2U2BNW9</accession>
<sequence length="291" mass="31090">MSAHRLKRLAVTWILAGWSVHAVGAQTHPVVQAAQEAEQSLQARIGLAVLDTADGQLWLYRADERFPMASTSKALICSALLARGPGAMKTAWLIKEEAVQSYAPTTENLIGQYVSAAQLCAITMRNSDNTAANGVLEMLGGPQAVTSFLRTIGDTVTRLDRNEPSLNEATPGDLRDTTTPQAMVQTLQSLVLGDALKISDRDRLTDWLRHNEVGGPLLRAGVPESWTVADRTGAAGYGTRGVVAVMWPPERAPLVAAVYITETKASMEARNAAIAAIGKVIAQAVDQKAQP</sequence>
<comment type="catalytic activity">
    <reaction evidence="1">
        <text>a beta-lactam + H2O = a substituted beta-amino acid</text>
        <dbReference type="Rhea" id="RHEA:20401"/>
        <dbReference type="ChEBI" id="CHEBI:15377"/>
        <dbReference type="ChEBI" id="CHEBI:35627"/>
        <dbReference type="ChEBI" id="CHEBI:140347"/>
        <dbReference type="EC" id="3.5.2.6"/>
    </reaction>
</comment>
<evidence type="ECO:0000256" key="4">
    <source>
        <dbReference type="SAM" id="SignalP"/>
    </source>
</evidence>
<dbReference type="NCBIfam" id="NF033103">
    <property type="entry name" value="bla_class_A"/>
    <property type="match status" value="1"/>
</dbReference>
<dbReference type="AlphaFoldDB" id="A0A2U2BNW9"/>
<gene>
    <name evidence="6" type="ORF">DF183_02990</name>
</gene>
<protein>
    <recommendedName>
        <fullName evidence="3">beta-lactamase</fullName>
        <ecNumber evidence="3">3.5.2.6</ecNumber>
    </recommendedName>
</protein>
<evidence type="ECO:0000256" key="2">
    <source>
        <dbReference type="ARBA" id="ARBA00009009"/>
    </source>
</evidence>
<dbReference type="EMBL" id="QEXO01000001">
    <property type="protein sequence ID" value="PWE15711.1"/>
    <property type="molecule type" value="Genomic_DNA"/>
</dbReference>
<dbReference type="Gene3D" id="3.40.710.10">
    <property type="entry name" value="DD-peptidase/beta-lactamase superfamily"/>
    <property type="match status" value="1"/>
</dbReference>
<comment type="similarity">
    <text evidence="2">Belongs to the class-A beta-lactamase family.</text>
</comment>
<comment type="caution">
    <text evidence="6">The sequence shown here is derived from an EMBL/GenBank/DDBJ whole genome shotgun (WGS) entry which is preliminary data.</text>
</comment>
<organism evidence="6 7">
    <name type="scientific">Alcaligenes faecalis</name>
    <dbReference type="NCBI Taxonomy" id="511"/>
    <lineage>
        <taxon>Bacteria</taxon>
        <taxon>Pseudomonadati</taxon>
        <taxon>Pseudomonadota</taxon>
        <taxon>Betaproteobacteria</taxon>
        <taxon>Burkholderiales</taxon>
        <taxon>Alcaligenaceae</taxon>
        <taxon>Alcaligenes</taxon>
    </lineage>
</organism>
<dbReference type="SUPFAM" id="SSF56601">
    <property type="entry name" value="beta-lactamase/transpeptidase-like"/>
    <property type="match status" value="1"/>
</dbReference>
<dbReference type="GO" id="GO:0030655">
    <property type="term" value="P:beta-lactam antibiotic catabolic process"/>
    <property type="evidence" value="ECO:0007669"/>
    <property type="project" value="InterPro"/>
</dbReference>
<dbReference type="PRINTS" id="PR00118">
    <property type="entry name" value="BLACTAMASEA"/>
</dbReference>
<dbReference type="GO" id="GO:0008800">
    <property type="term" value="F:beta-lactamase activity"/>
    <property type="evidence" value="ECO:0007669"/>
    <property type="project" value="UniProtKB-EC"/>
</dbReference>
<feature type="domain" description="Beta-lactamase class A catalytic" evidence="5">
    <location>
        <begin position="46"/>
        <end position="259"/>
    </location>
</feature>
<evidence type="ECO:0000256" key="1">
    <source>
        <dbReference type="ARBA" id="ARBA00001526"/>
    </source>
</evidence>
<dbReference type="GO" id="GO:0046677">
    <property type="term" value="P:response to antibiotic"/>
    <property type="evidence" value="ECO:0007669"/>
    <property type="project" value="InterPro"/>
</dbReference>
<dbReference type="InterPro" id="IPR012338">
    <property type="entry name" value="Beta-lactam/transpept-like"/>
</dbReference>
<keyword evidence="4" id="KW-0732">Signal</keyword>
<dbReference type="RefSeq" id="WP_109088361.1">
    <property type="nucleotide sequence ID" value="NZ_QEXO01000001.1"/>
</dbReference>
<dbReference type="EC" id="3.5.2.6" evidence="3"/>